<dbReference type="GeneID" id="18871032"/>
<protein>
    <submittedName>
        <fullName evidence="1">Uncharacterized protein</fullName>
    </submittedName>
</protein>
<dbReference type="HOGENOM" id="CLU_053735_0_0_1"/>
<evidence type="ECO:0000313" key="1">
    <source>
        <dbReference type="EMBL" id="EGW30700.1"/>
    </source>
</evidence>
<dbReference type="OrthoDB" id="4018688at2759"/>
<dbReference type="RefSeq" id="XP_007376733.1">
    <property type="nucleotide sequence ID" value="XM_007376671.1"/>
</dbReference>
<evidence type="ECO:0000313" key="2">
    <source>
        <dbReference type="Proteomes" id="UP000000709"/>
    </source>
</evidence>
<accession>G3ASL4</accession>
<dbReference type="EMBL" id="GL996504">
    <property type="protein sequence ID" value="EGW30700.1"/>
    <property type="molecule type" value="Genomic_DNA"/>
</dbReference>
<dbReference type="OMA" id="TDSWVSK"/>
<dbReference type="GO" id="GO:0016787">
    <property type="term" value="F:hydrolase activity"/>
    <property type="evidence" value="ECO:0007669"/>
    <property type="project" value="InterPro"/>
</dbReference>
<name>G3ASL4_SPAPN</name>
<dbReference type="KEGG" id="spaa:SPAPADRAFT_155831"/>
<reference evidence="1 2" key="1">
    <citation type="journal article" date="2011" name="Proc. Natl. Acad. Sci. U.S.A.">
        <title>Comparative genomics of xylose-fermenting fungi for enhanced biofuel production.</title>
        <authorList>
            <person name="Wohlbach D.J."/>
            <person name="Kuo A."/>
            <person name="Sato T.K."/>
            <person name="Potts K.M."/>
            <person name="Salamov A.A."/>
            <person name="LaButti K.M."/>
            <person name="Sun H."/>
            <person name="Clum A."/>
            <person name="Pangilinan J.L."/>
            <person name="Lindquist E.A."/>
            <person name="Lucas S."/>
            <person name="Lapidus A."/>
            <person name="Jin M."/>
            <person name="Gunawan C."/>
            <person name="Balan V."/>
            <person name="Dale B.E."/>
            <person name="Jeffries T.W."/>
            <person name="Zinkel R."/>
            <person name="Barry K.W."/>
            <person name="Grigoriev I.V."/>
            <person name="Gasch A.P."/>
        </authorList>
    </citation>
    <scope>NUCLEOTIDE SEQUENCE [LARGE SCALE GENOMIC DNA]</scope>
    <source>
        <strain evidence="2">NRRL Y-27907 / 11-Y1</strain>
    </source>
</reference>
<dbReference type="Gene3D" id="3.40.1210.10">
    <property type="entry name" value="Survival protein SurE-like phosphatase/nucleotidase"/>
    <property type="match status" value="1"/>
</dbReference>
<sequence length="381" mass="44226">MKSASLIIVLSYALSFTVGLNIILTTTDNWVSKNVRMLYTHLKHHDHNVILVGPLYQEHEDDTTNRTIEDGGEFGHLLDVHQIYFKNLKKVNKRRVRNVKSKSEIEQEEPFTPVSTNYYGQDPLDKNVWYVNSNSNTTLQFTLNNIIPEYYPSFNADLVIIGPNEGLESQAEIKELVSLSVNSTFKTLAVSTQDNHGIYYQDEKYFNIHPSSHDHLSKHNVFTRNIHYLNRKVDQLIKKMSTTKEVFGLNVVIPSINHDDSHCMIAKHHDMSYEQMKPTAVQKEAEITVQDHFKEQQQKFNLEARSEHDVQEIEERSTFVDEYSNYYKHVLKHYRELEQELAKEALQKRTLGPLEQVLRSCHVAVNVIGNENVDLREVLTS</sequence>
<gene>
    <name evidence="1" type="ORF">SPAPADRAFT_155831</name>
</gene>
<organism evidence="2">
    <name type="scientific">Spathaspora passalidarum (strain NRRL Y-27907 / 11-Y1)</name>
    <dbReference type="NCBI Taxonomy" id="619300"/>
    <lineage>
        <taxon>Eukaryota</taxon>
        <taxon>Fungi</taxon>
        <taxon>Dikarya</taxon>
        <taxon>Ascomycota</taxon>
        <taxon>Saccharomycotina</taxon>
        <taxon>Pichiomycetes</taxon>
        <taxon>Debaryomycetaceae</taxon>
        <taxon>Spathaspora</taxon>
    </lineage>
</organism>
<keyword evidence="2" id="KW-1185">Reference proteome</keyword>
<proteinExistence type="predicted"/>
<dbReference type="Proteomes" id="UP000000709">
    <property type="component" value="Unassembled WGS sequence"/>
</dbReference>
<dbReference type="InParanoid" id="G3ASL4"/>
<dbReference type="InterPro" id="IPR036523">
    <property type="entry name" value="SurE-like_sf"/>
</dbReference>
<dbReference type="AlphaFoldDB" id="G3ASL4"/>
<dbReference type="eggNOG" id="ENOG502RPXW">
    <property type="taxonomic scope" value="Eukaryota"/>
</dbReference>
<dbReference type="SUPFAM" id="SSF64167">
    <property type="entry name" value="SurE-like"/>
    <property type="match status" value="1"/>
</dbReference>